<feature type="domain" description="Peptidase C14 caspase" evidence="2">
    <location>
        <begin position="27"/>
        <end position="290"/>
    </location>
</feature>
<evidence type="ECO:0000313" key="3">
    <source>
        <dbReference type="EMBL" id="TKZ18021.1"/>
    </source>
</evidence>
<gene>
    <name evidence="3" type="ORF">FAP39_13170</name>
</gene>
<reference evidence="3 4" key="1">
    <citation type="submission" date="2019-04" db="EMBL/GenBank/DDBJ databases">
        <title>Genome sequence of Pelagicola litoralis CL-ES2.</title>
        <authorList>
            <person name="Cao J."/>
        </authorList>
    </citation>
    <scope>NUCLEOTIDE SEQUENCE [LARGE SCALE GENOMIC DNA]</scope>
    <source>
        <strain evidence="3 4">CL-ES2</strain>
    </source>
</reference>
<sequence length="695" mass="74365">MRILVLTILIVAGWFAGGQSVDARENHAILIGASTYQNLDERYWLKGPANDIDLVARYLTTSATVPFASQNIALLADGVEGGTAPTLAAIRQAFADLEKRISPGDFVYLHFSGHGSQAPAIDPDSELDGLDELFLPVDIGPWNDTTGNVENALVDDEIGALIGGLQAKGAMVWAVFDSCHSGTATRAAPTGDDEVRMRKLDASALGVPYDKMDAAETTSRAVPNPRDRAQSPLSADGQGSLVAFFAAQTNETTPEKRMPKGQPGRRSQGVFTFVLFETLTQNPGITYRQLGQEILRRYSSLNLARSTPMFEGDLDSTVFSGSPSPKIAQWPLDVSGDVMTIPAGALHNLKVGGELVLMASASDADDAALGTFRVLSADTFSAEVEPVKTTSIPRGAYLRKLGEDTDFRLTVALPVASGDAVLDRKVSDALTALRADVGERGRLVFVAPGEPADIRLAVLPQSSRSEDVWLLPASGMLEEGLANKTPSVRLEGKTTQELAIVLEDSFMHIARALNLLRIGAGHGSSDLDVDVTLRTRNKQNKALRDLEPVSVPRLLPGDEVHVLAQNNTDQPIDINVLFVGSDYSISHFYSGRMQPGDSLKKGLLRITDQSFGRERVILVMSPAKPQSIVENLSFMAQDDLAVTRGTGVSAVVRAFQEAGFGSTTRAAVALGDDTADEGPAGQIFQFEIDTVPVEN</sequence>
<evidence type="ECO:0000259" key="2">
    <source>
        <dbReference type="Pfam" id="PF00656"/>
    </source>
</evidence>
<keyword evidence="4" id="KW-1185">Reference proteome</keyword>
<dbReference type="InterPro" id="IPR050452">
    <property type="entry name" value="Metacaspase"/>
</dbReference>
<dbReference type="GO" id="GO:0004197">
    <property type="term" value="F:cysteine-type endopeptidase activity"/>
    <property type="evidence" value="ECO:0007669"/>
    <property type="project" value="InterPro"/>
</dbReference>
<dbReference type="GO" id="GO:0006508">
    <property type="term" value="P:proteolysis"/>
    <property type="evidence" value="ECO:0007669"/>
    <property type="project" value="InterPro"/>
</dbReference>
<dbReference type="OrthoDB" id="5489622at2"/>
<dbReference type="GO" id="GO:0005737">
    <property type="term" value="C:cytoplasm"/>
    <property type="evidence" value="ECO:0007669"/>
    <property type="project" value="TreeGrafter"/>
</dbReference>
<dbReference type="Pfam" id="PF00656">
    <property type="entry name" value="Peptidase_C14"/>
    <property type="match status" value="1"/>
</dbReference>
<dbReference type="InterPro" id="IPR011600">
    <property type="entry name" value="Pept_C14_caspase"/>
</dbReference>
<evidence type="ECO:0000313" key="4">
    <source>
        <dbReference type="Proteomes" id="UP000306575"/>
    </source>
</evidence>
<comment type="caution">
    <text evidence="3">The sequence shown here is derived from an EMBL/GenBank/DDBJ whole genome shotgun (WGS) entry which is preliminary data.</text>
</comment>
<protein>
    <submittedName>
        <fullName evidence="3">Caspase family protein</fullName>
    </submittedName>
</protein>
<dbReference type="Proteomes" id="UP000306575">
    <property type="component" value="Unassembled WGS sequence"/>
</dbReference>
<dbReference type="Gene3D" id="3.40.50.1460">
    <property type="match status" value="1"/>
</dbReference>
<accession>A0A4V6F156</accession>
<organism evidence="3 4">
    <name type="scientific">Shimia litoralis</name>
    <dbReference type="NCBI Taxonomy" id="420403"/>
    <lineage>
        <taxon>Bacteria</taxon>
        <taxon>Pseudomonadati</taxon>
        <taxon>Pseudomonadota</taxon>
        <taxon>Alphaproteobacteria</taxon>
        <taxon>Rhodobacterales</taxon>
        <taxon>Roseobacteraceae</taxon>
    </lineage>
</organism>
<dbReference type="PANTHER" id="PTHR48104:SF30">
    <property type="entry name" value="METACASPASE-1"/>
    <property type="match status" value="1"/>
</dbReference>
<name>A0A4V6F156_9RHOB</name>
<dbReference type="RefSeq" id="WP_138016865.1">
    <property type="nucleotide sequence ID" value="NZ_SULI01000018.1"/>
</dbReference>
<evidence type="ECO:0000256" key="1">
    <source>
        <dbReference type="SAM" id="MobiDB-lite"/>
    </source>
</evidence>
<dbReference type="AlphaFoldDB" id="A0A4V6F156"/>
<dbReference type="PANTHER" id="PTHR48104">
    <property type="entry name" value="METACASPASE-4"/>
    <property type="match status" value="1"/>
</dbReference>
<feature type="region of interest" description="Disordered" evidence="1">
    <location>
        <begin position="212"/>
        <end position="234"/>
    </location>
</feature>
<dbReference type="EMBL" id="SULI01000018">
    <property type="protein sequence ID" value="TKZ18021.1"/>
    <property type="molecule type" value="Genomic_DNA"/>
</dbReference>
<proteinExistence type="predicted"/>